<evidence type="ECO:0000256" key="5">
    <source>
        <dbReference type="NCBIfam" id="TIGR00112"/>
    </source>
</evidence>
<dbReference type="Pfam" id="PF03807">
    <property type="entry name" value="F420_oxidored"/>
    <property type="match status" value="1"/>
</dbReference>
<dbReference type="InterPro" id="IPR000304">
    <property type="entry name" value="Pyrroline-COOH_reductase"/>
</dbReference>
<comment type="similarity">
    <text evidence="1 4">Belongs to the pyrroline-5-carboxylate reductase family.</text>
</comment>
<gene>
    <name evidence="4 8" type="primary">proC</name>
    <name evidence="8" type="ORF">ORJ04_01085</name>
</gene>
<feature type="domain" description="Pyrroline-5-carboxylate reductase dimerisation" evidence="7">
    <location>
        <begin position="167"/>
        <end position="271"/>
    </location>
</feature>
<dbReference type="EC" id="1.5.1.2" evidence="4 5"/>
<dbReference type="HAMAP" id="MF_01925">
    <property type="entry name" value="P5C_reductase"/>
    <property type="match status" value="1"/>
</dbReference>
<dbReference type="PANTHER" id="PTHR11645">
    <property type="entry name" value="PYRROLINE-5-CARBOXYLATE REDUCTASE"/>
    <property type="match status" value="1"/>
</dbReference>
<evidence type="ECO:0000259" key="6">
    <source>
        <dbReference type="Pfam" id="PF03807"/>
    </source>
</evidence>
<evidence type="ECO:0000313" key="8">
    <source>
        <dbReference type="EMBL" id="MDP5134541.1"/>
    </source>
</evidence>
<comment type="catalytic activity">
    <reaction evidence="4">
        <text>L-proline + NAD(+) = (S)-1-pyrroline-5-carboxylate + NADH + 2 H(+)</text>
        <dbReference type="Rhea" id="RHEA:14105"/>
        <dbReference type="ChEBI" id="CHEBI:15378"/>
        <dbReference type="ChEBI" id="CHEBI:17388"/>
        <dbReference type="ChEBI" id="CHEBI:57540"/>
        <dbReference type="ChEBI" id="CHEBI:57945"/>
        <dbReference type="ChEBI" id="CHEBI:60039"/>
        <dbReference type="EC" id="1.5.1.2"/>
    </reaction>
</comment>
<keyword evidence="2 4" id="KW-0521">NADP</keyword>
<sequence length="275" mass="29580">MNQQMNDNTVAFIGAGNMARCVIASMISAGYPASNIIAANRSQPKLSALHADYAIETTLDNVEAAKKADVIVLAVKPQMMQDVCEALILAAPEISEKLFVTLAAGIPVVRYQQWLGKVRFVRAMPNTPSLVSLGVTGLFPSGCSNYEKAFVDHVFAGTGMTVWLEQESQIDHIIAVTGSSPAYFFFFMQAMQQVAEELGFAPEQAKKMVAQTALGAATMALQSDHSFAELRAQVTSKGGTTHEAVTTFAEQGLEKMVSDAMYAAIKRAQEMAKSL</sequence>
<organism evidence="8 9">
    <name type="scientific">Rheinheimera baltica</name>
    <dbReference type="NCBI Taxonomy" id="67576"/>
    <lineage>
        <taxon>Bacteria</taxon>
        <taxon>Pseudomonadati</taxon>
        <taxon>Pseudomonadota</taxon>
        <taxon>Gammaproteobacteria</taxon>
        <taxon>Chromatiales</taxon>
        <taxon>Chromatiaceae</taxon>
        <taxon>Rheinheimera</taxon>
    </lineage>
</organism>
<comment type="function">
    <text evidence="4">Catalyzes the reduction of 1-pyrroline-5-carboxylate (PCA) to L-proline.</text>
</comment>
<dbReference type="Pfam" id="PF14748">
    <property type="entry name" value="P5CR_dimer"/>
    <property type="match status" value="1"/>
</dbReference>
<dbReference type="SUPFAM" id="SSF51735">
    <property type="entry name" value="NAD(P)-binding Rossmann-fold domains"/>
    <property type="match status" value="1"/>
</dbReference>
<dbReference type="NCBIfam" id="TIGR00112">
    <property type="entry name" value="proC"/>
    <property type="match status" value="1"/>
</dbReference>
<keyword evidence="4" id="KW-0028">Amino-acid biosynthesis</keyword>
<dbReference type="RefSeq" id="WP_305973167.1">
    <property type="nucleotide sequence ID" value="NZ_JAPJDZ010000001.1"/>
</dbReference>
<proteinExistence type="inferred from homology"/>
<dbReference type="GO" id="GO:0004735">
    <property type="term" value="F:pyrroline-5-carboxylate reductase activity"/>
    <property type="evidence" value="ECO:0007669"/>
    <property type="project" value="UniProtKB-EC"/>
</dbReference>
<dbReference type="PANTHER" id="PTHR11645:SF0">
    <property type="entry name" value="PYRROLINE-5-CARBOXYLATE REDUCTASE 3"/>
    <property type="match status" value="1"/>
</dbReference>
<evidence type="ECO:0000256" key="3">
    <source>
        <dbReference type="ARBA" id="ARBA00023002"/>
    </source>
</evidence>
<dbReference type="InterPro" id="IPR029036">
    <property type="entry name" value="P5CR_dimer"/>
</dbReference>
<keyword evidence="4" id="KW-0963">Cytoplasm</keyword>
<feature type="domain" description="Pyrroline-5-carboxylate reductase catalytic N-terminal" evidence="6">
    <location>
        <begin position="9"/>
        <end position="105"/>
    </location>
</feature>
<dbReference type="Gene3D" id="1.10.3730.10">
    <property type="entry name" value="ProC C-terminal domain-like"/>
    <property type="match status" value="1"/>
</dbReference>
<evidence type="ECO:0000256" key="1">
    <source>
        <dbReference type="ARBA" id="ARBA00005525"/>
    </source>
</evidence>
<protein>
    <recommendedName>
        <fullName evidence="4 5">Pyrroline-5-carboxylate reductase</fullName>
        <shortName evidence="4">P5C reductase</shortName>
        <shortName evidence="4">P5CR</shortName>
        <ecNumber evidence="4 5">1.5.1.2</ecNumber>
    </recommendedName>
    <alternativeName>
        <fullName evidence="4">PCA reductase</fullName>
    </alternativeName>
</protein>
<dbReference type="EMBL" id="JAPJDZ010000001">
    <property type="protein sequence ID" value="MDP5134541.1"/>
    <property type="molecule type" value="Genomic_DNA"/>
</dbReference>
<dbReference type="Proteomes" id="UP001231109">
    <property type="component" value="Unassembled WGS sequence"/>
</dbReference>
<keyword evidence="4" id="KW-0641">Proline biosynthesis</keyword>
<comment type="pathway">
    <text evidence="4">Amino-acid biosynthesis; L-proline biosynthesis; L-proline from L-glutamate 5-semialdehyde: step 1/1.</text>
</comment>
<keyword evidence="3 4" id="KW-0560">Oxidoreductase</keyword>
<accession>A0ABT9HTU2</accession>
<dbReference type="Gene3D" id="3.40.50.720">
    <property type="entry name" value="NAD(P)-binding Rossmann-like Domain"/>
    <property type="match status" value="1"/>
</dbReference>
<comment type="catalytic activity">
    <reaction evidence="4">
        <text>L-proline + NADP(+) = (S)-1-pyrroline-5-carboxylate + NADPH + 2 H(+)</text>
        <dbReference type="Rhea" id="RHEA:14109"/>
        <dbReference type="ChEBI" id="CHEBI:15378"/>
        <dbReference type="ChEBI" id="CHEBI:17388"/>
        <dbReference type="ChEBI" id="CHEBI:57783"/>
        <dbReference type="ChEBI" id="CHEBI:58349"/>
        <dbReference type="ChEBI" id="CHEBI:60039"/>
        <dbReference type="EC" id="1.5.1.2"/>
    </reaction>
</comment>
<keyword evidence="9" id="KW-1185">Reference proteome</keyword>
<dbReference type="InterPro" id="IPR028939">
    <property type="entry name" value="P5C_Rdtase_cat_N"/>
</dbReference>
<dbReference type="InterPro" id="IPR008927">
    <property type="entry name" value="6-PGluconate_DH-like_C_sf"/>
</dbReference>
<dbReference type="PIRSF" id="PIRSF000193">
    <property type="entry name" value="Pyrrol-5-carb_rd"/>
    <property type="match status" value="1"/>
</dbReference>
<name>A0ABT9HTU2_9GAMM</name>
<comment type="subcellular location">
    <subcellularLocation>
        <location evidence="4">Cytoplasm</location>
    </subcellularLocation>
</comment>
<comment type="caution">
    <text evidence="8">The sequence shown here is derived from an EMBL/GenBank/DDBJ whole genome shotgun (WGS) entry which is preliminary data.</text>
</comment>
<evidence type="ECO:0000259" key="7">
    <source>
        <dbReference type="Pfam" id="PF14748"/>
    </source>
</evidence>
<evidence type="ECO:0000256" key="4">
    <source>
        <dbReference type="HAMAP-Rule" id="MF_01925"/>
    </source>
</evidence>
<evidence type="ECO:0000256" key="2">
    <source>
        <dbReference type="ARBA" id="ARBA00022857"/>
    </source>
</evidence>
<reference evidence="8 9" key="1">
    <citation type="submission" date="2022-11" db="EMBL/GenBank/DDBJ databases">
        <title>Viruses from the air-sea interface of a natural surface slick.</title>
        <authorList>
            <person name="Rahlff J."/>
            <person name="Holmfeldt K."/>
        </authorList>
    </citation>
    <scope>NUCLEOTIDE SEQUENCE [LARGE SCALE GENOMIC DNA]</scope>
    <source>
        <strain evidence="8 9">SMS4</strain>
    </source>
</reference>
<evidence type="ECO:0000313" key="9">
    <source>
        <dbReference type="Proteomes" id="UP001231109"/>
    </source>
</evidence>
<dbReference type="InterPro" id="IPR036291">
    <property type="entry name" value="NAD(P)-bd_dom_sf"/>
</dbReference>
<dbReference type="SUPFAM" id="SSF48179">
    <property type="entry name" value="6-phosphogluconate dehydrogenase C-terminal domain-like"/>
    <property type="match status" value="1"/>
</dbReference>